<dbReference type="Proteomes" id="UP000593999">
    <property type="component" value="Segment"/>
</dbReference>
<evidence type="ECO:0000313" key="1">
    <source>
        <dbReference type="EMBL" id="QOI66955.1"/>
    </source>
</evidence>
<keyword evidence="2" id="KW-1185">Reference proteome</keyword>
<dbReference type="EMBL" id="MT952845">
    <property type="protein sequence ID" value="QOI66955.1"/>
    <property type="molecule type" value="Genomic_DNA"/>
</dbReference>
<evidence type="ECO:0000313" key="2">
    <source>
        <dbReference type="Proteomes" id="UP000593999"/>
    </source>
</evidence>
<gene>
    <name evidence="1" type="primary">43</name>
    <name evidence="1" type="ORF">SEA_GARDENSTATE_43</name>
</gene>
<reference evidence="1 2" key="1">
    <citation type="submission" date="2020-08" db="EMBL/GenBank/DDBJ databases">
        <authorList>
            <person name="Onisko P.M."/>
            <person name="Abbud L.A."/>
            <person name="Collins-Miller C."/>
            <person name="Crosslin K."/>
            <person name="Dasari S."/>
            <person name="Friend S.M."/>
            <person name="Gaykema M.A."/>
            <person name="Lambert A.M."/>
            <person name="Moran E.R."/>
            <person name="Watts A.R."/>
            <person name="Zirkle L.M."/>
            <person name="Bauer P.J."/>
            <person name="Temple L."/>
            <person name="Washington J.M."/>
            <person name="Garlena R.A."/>
            <person name="Russell D.A."/>
            <person name="Pope W.H."/>
            <person name="Jacobs-Sera D."/>
            <person name="Hatfull G.F."/>
        </authorList>
    </citation>
    <scope>NUCLEOTIDE SEQUENCE [LARGE SCALE GENOMIC DNA]</scope>
</reference>
<name>A0A7L8ZDR4_9CAUD</name>
<sequence>MTCRTVHLCPSETCPCDELPDGPYLVEGWGLQPATPSLGFFVPLGAADVSQADRGTALLITTAPDGTKDVNRAVWIEDELVAQRLAREHAQPCIWDAASGHALTTVRIAAPGASNG</sequence>
<organism evidence="1 2">
    <name type="scientific">Microbacterium phage GardenState</name>
    <dbReference type="NCBI Taxonomy" id="2776841"/>
    <lineage>
        <taxon>Viruses</taxon>
        <taxon>Duplodnaviria</taxon>
        <taxon>Heunggongvirae</taxon>
        <taxon>Uroviricota</taxon>
        <taxon>Caudoviricetes</taxon>
        <taxon>Casidaviridae</taxon>
        <taxon>Gardenstatevirus</taxon>
        <taxon>Gardenstatevirus gardenstate</taxon>
    </lineage>
</organism>
<proteinExistence type="predicted"/>
<accession>A0A7L8ZDR4</accession>
<protein>
    <submittedName>
        <fullName evidence="1">Uncharacterized protein</fullName>
    </submittedName>
</protein>